<feature type="transmembrane region" description="Helical" evidence="8">
    <location>
        <begin position="100"/>
        <end position="122"/>
    </location>
</feature>
<evidence type="ECO:0000256" key="2">
    <source>
        <dbReference type="ARBA" id="ARBA00022448"/>
    </source>
</evidence>
<dbReference type="Proteomes" id="UP001596415">
    <property type="component" value="Unassembled WGS sequence"/>
</dbReference>
<comment type="caution">
    <text evidence="10">The sequence shown here is derived from an EMBL/GenBank/DDBJ whole genome shotgun (WGS) entry which is preliminary data.</text>
</comment>
<keyword evidence="3" id="KW-0050">Antiport</keyword>
<feature type="transmembrane region" description="Helical" evidence="8">
    <location>
        <begin position="166"/>
        <end position="187"/>
    </location>
</feature>
<evidence type="ECO:0000259" key="9">
    <source>
        <dbReference type="Pfam" id="PF00999"/>
    </source>
</evidence>
<feature type="transmembrane region" description="Helical" evidence="8">
    <location>
        <begin position="38"/>
        <end position="58"/>
    </location>
</feature>
<name>A0ABW2MRQ7_9FLAO</name>
<sequence length="417" mass="47027">MEEIINMQPYFVSIAYLGFALSIVAFLPLYTNKLKITYIVPLLFFGILFYLIDVPLPWPNPLFDLNYGKIITEGIVIVSLMTAGLKIGTHYSWKEWKRPFSLILITMPLFMAVIFIIGHYILNLNGPVSLLLAAILAPTDPVLASEIQLEEEQHENSKETGMQFTLTAEAGINDGLAFPFVFLAIIWSKSTTFNEIDWVHFFSFYVVYKIVGGLILGACIGYIYSKLIAFHKKEKKKYILNGFIAIALTFFAYGLAEVLSTYGFICVFVTGVFIQHHRPKDKNKSVEDFMVPFVEEVEKLLVVIWIIFFGGALCSGILSYTDLNGILASLALVLILRPIFGYIAMLPMKYSKAKKWAIGFFGVKGIGSVFYLSFGLLHGNFSGFEELYGIVSYVILFSIIIHGLTSVRVLNYFDKKH</sequence>
<proteinExistence type="predicted"/>
<feature type="transmembrane region" description="Helical" evidence="8">
    <location>
        <begin position="12"/>
        <end position="31"/>
    </location>
</feature>
<evidence type="ECO:0000256" key="7">
    <source>
        <dbReference type="ARBA" id="ARBA00023136"/>
    </source>
</evidence>
<gene>
    <name evidence="10" type="ORF">ACFQO1_00710</name>
</gene>
<feature type="transmembrane region" description="Helical" evidence="8">
    <location>
        <begin position="70"/>
        <end position="88"/>
    </location>
</feature>
<evidence type="ECO:0000256" key="8">
    <source>
        <dbReference type="SAM" id="Phobius"/>
    </source>
</evidence>
<keyword evidence="7 8" id="KW-0472">Membrane</keyword>
<evidence type="ECO:0000313" key="11">
    <source>
        <dbReference type="Proteomes" id="UP001596415"/>
    </source>
</evidence>
<keyword evidence="5 8" id="KW-1133">Transmembrane helix</keyword>
<keyword evidence="6" id="KW-0406">Ion transport</keyword>
<feature type="transmembrane region" description="Helical" evidence="8">
    <location>
        <begin position="390"/>
        <end position="410"/>
    </location>
</feature>
<dbReference type="PANTHER" id="PTHR32507:SF8">
    <property type="entry name" value="CNH1P"/>
    <property type="match status" value="1"/>
</dbReference>
<feature type="transmembrane region" description="Helical" evidence="8">
    <location>
        <begin position="326"/>
        <end position="344"/>
    </location>
</feature>
<organism evidence="10 11">
    <name type="scientific">Jejudonia soesokkakensis</name>
    <dbReference type="NCBI Taxonomy" id="1323432"/>
    <lineage>
        <taxon>Bacteria</taxon>
        <taxon>Pseudomonadati</taxon>
        <taxon>Bacteroidota</taxon>
        <taxon>Flavobacteriia</taxon>
        <taxon>Flavobacteriales</taxon>
        <taxon>Flavobacteriaceae</taxon>
        <taxon>Jejudonia</taxon>
    </lineage>
</organism>
<keyword evidence="4 8" id="KW-0812">Transmembrane</keyword>
<evidence type="ECO:0000256" key="1">
    <source>
        <dbReference type="ARBA" id="ARBA00004651"/>
    </source>
</evidence>
<feature type="transmembrane region" description="Helical" evidence="8">
    <location>
        <begin position="356"/>
        <end position="378"/>
    </location>
</feature>
<dbReference type="PANTHER" id="PTHR32507">
    <property type="entry name" value="NA(+)/H(+) ANTIPORTER 1"/>
    <property type="match status" value="1"/>
</dbReference>
<protein>
    <submittedName>
        <fullName evidence="10">Cation:proton antiporter</fullName>
    </submittedName>
</protein>
<keyword evidence="2" id="KW-0813">Transport</keyword>
<evidence type="ECO:0000256" key="4">
    <source>
        <dbReference type="ARBA" id="ARBA00022692"/>
    </source>
</evidence>
<feature type="domain" description="Cation/H+ exchanger transmembrane" evidence="9">
    <location>
        <begin position="23"/>
        <end position="410"/>
    </location>
</feature>
<feature type="transmembrane region" description="Helical" evidence="8">
    <location>
        <begin position="300"/>
        <end position="320"/>
    </location>
</feature>
<dbReference type="InterPro" id="IPR006153">
    <property type="entry name" value="Cation/H_exchanger_TM"/>
</dbReference>
<feature type="transmembrane region" description="Helical" evidence="8">
    <location>
        <begin position="237"/>
        <end position="256"/>
    </location>
</feature>
<accession>A0ABW2MRQ7</accession>
<evidence type="ECO:0000256" key="6">
    <source>
        <dbReference type="ARBA" id="ARBA00023065"/>
    </source>
</evidence>
<reference evidence="11" key="1">
    <citation type="journal article" date="2019" name="Int. J. Syst. Evol. Microbiol.">
        <title>The Global Catalogue of Microorganisms (GCM) 10K type strain sequencing project: providing services to taxonomists for standard genome sequencing and annotation.</title>
        <authorList>
            <consortium name="The Broad Institute Genomics Platform"/>
            <consortium name="The Broad Institute Genome Sequencing Center for Infectious Disease"/>
            <person name="Wu L."/>
            <person name="Ma J."/>
        </authorList>
    </citation>
    <scope>NUCLEOTIDE SEQUENCE [LARGE SCALE GENOMIC DNA]</scope>
    <source>
        <strain evidence="11">CGMCC 1.16306</strain>
    </source>
</reference>
<comment type="subcellular location">
    <subcellularLocation>
        <location evidence="1">Cell membrane</location>
        <topology evidence="1">Multi-pass membrane protein</topology>
    </subcellularLocation>
</comment>
<evidence type="ECO:0000256" key="3">
    <source>
        <dbReference type="ARBA" id="ARBA00022449"/>
    </source>
</evidence>
<dbReference type="RefSeq" id="WP_380215698.1">
    <property type="nucleotide sequence ID" value="NZ_JBHTBN010000001.1"/>
</dbReference>
<dbReference type="EMBL" id="JBHTBN010000001">
    <property type="protein sequence ID" value="MFC7356192.1"/>
    <property type="molecule type" value="Genomic_DNA"/>
</dbReference>
<feature type="transmembrane region" description="Helical" evidence="8">
    <location>
        <begin position="199"/>
        <end position="225"/>
    </location>
</feature>
<dbReference type="Pfam" id="PF00999">
    <property type="entry name" value="Na_H_Exchanger"/>
    <property type="match status" value="1"/>
</dbReference>
<evidence type="ECO:0000313" key="10">
    <source>
        <dbReference type="EMBL" id="MFC7356192.1"/>
    </source>
</evidence>
<evidence type="ECO:0000256" key="5">
    <source>
        <dbReference type="ARBA" id="ARBA00022989"/>
    </source>
</evidence>
<keyword evidence="11" id="KW-1185">Reference proteome</keyword>